<reference evidence="3 4" key="1">
    <citation type="journal article" date="2009" name="Stand. Genomic Sci.">
        <title>Complete genome sequence of Slackia heliotrinireducens type strain (RHS 1).</title>
        <authorList>
            <person name="Pukall R."/>
            <person name="Lapidus A."/>
            <person name="Nolan M."/>
            <person name="Copeland A."/>
            <person name="Glavina Del Rio T."/>
            <person name="Lucas S."/>
            <person name="Chen F."/>
            <person name="Tice H."/>
            <person name="Cheng J.F."/>
            <person name="Chertkov O."/>
            <person name="Bruce D."/>
            <person name="Goodwin L."/>
            <person name="Kuske C."/>
            <person name="Brettin T."/>
            <person name="Detter J.C."/>
            <person name="Han C."/>
            <person name="Pitluck S."/>
            <person name="Pati A."/>
            <person name="Mavrommatis K."/>
            <person name="Ivanova N."/>
            <person name="Ovchinnikova G."/>
            <person name="Chen A."/>
            <person name="Palaniappan K."/>
            <person name="Schneider S."/>
            <person name="Rohde M."/>
            <person name="Chain P."/>
            <person name="D'haeseleer P."/>
            <person name="Goker M."/>
            <person name="Bristow J."/>
            <person name="Eisen J.A."/>
            <person name="Markowitz V."/>
            <person name="Kyrpides N.C."/>
            <person name="Klenk H.P."/>
            <person name="Hugenholtz P."/>
        </authorList>
    </citation>
    <scope>NUCLEOTIDE SEQUENCE [LARGE SCALE GENOMIC DNA]</scope>
    <source>
        <strain evidence="4">ATCC 29202 / DSM 20476 / NCTC 11029 / RHS 1</strain>
    </source>
</reference>
<dbReference type="KEGG" id="shi:Shel_15130"/>
<dbReference type="EMBL" id="CP001684">
    <property type="protein sequence ID" value="ACV22533.1"/>
    <property type="molecule type" value="Genomic_DNA"/>
</dbReference>
<evidence type="ECO:0000313" key="4">
    <source>
        <dbReference type="Proteomes" id="UP000002026"/>
    </source>
</evidence>
<evidence type="ECO:0000313" key="3">
    <source>
        <dbReference type="EMBL" id="ACV22533.1"/>
    </source>
</evidence>
<protein>
    <submittedName>
        <fullName evidence="3">Thioredoxin-like protein</fullName>
    </submittedName>
</protein>
<gene>
    <name evidence="3" type="ordered locus">Shel_15130</name>
</gene>
<evidence type="ECO:0000256" key="1">
    <source>
        <dbReference type="ARBA" id="ARBA00049958"/>
    </source>
</evidence>
<dbReference type="Proteomes" id="UP000002026">
    <property type="component" value="Chromosome"/>
</dbReference>
<comment type="function">
    <text evidence="1">May be involved in the formation or repair of [Fe-S] clusters present in iron-sulfur proteins.</text>
</comment>
<dbReference type="GO" id="GO:0005506">
    <property type="term" value="F:iron ion binding"/>
    <property type="evidence" value="ECO:0007669"/>
    <property type="project" value="InterPro"/>
</dbReference>
<name>C7N6J8_SLAHD</name>
<dbReference type="PANTHER" id="PTHR11178">
    <property type="entry name" value="IRON-SULFUR CLUSTER SCAFFOLD PROTEIN NFU-RELATED"/>
    <property type="match status" value="1"/>
</dbReference>
<dbReference type="AlphaFoldDB" id="C7N6J8"/>
<dbReference type="SUPFAM" id="SSF117916">
    <property type="entry name" value="Fe-S cluster assembly (FSCA) domain-like"/>
    <property type="match status" value="1"/>
</dbReference>
<proteinExistence type="predicted"/>
<dbReference type="InterPro" id="IPR001075">
    <property type="entry name" value="NIF_FeS_clus_asmbl_NifU_C"/>
</dbReference>
<dbReference type="GO" id="GO:0051536">
    <property type="term" value="F:iron-sulfur cluster binding"/>
    <property type="evidence" value="ECO:0007669"/>
    <property type="project" value="InterPro"/>
</dbReference>
<dbReference type="RefSeq" id="WP_012798635.1">
    <property type="nucleotide sequence ID" value="NC_013165.1"/>
</dbReference>
<dbReference type="HOGENOM" id="CLU_060555_4_2_11"/>
<keyword evidence="4" id="KW-1185">Reference proteome</keyword>
<evidence type="ECO:0000259" key="2">
    <source>
        <dbReference type="Pfam" id="PF01106"/>
    </source>
</evidence>
<dbReference type="Pfam" id="PF01106">
    <property type="entry name" value="NifU"/>
    <property type="match status" value="1"/>
</dbReference>
<dbReference type="InterPro" id="IPR034904">
    <property type="entry name" value="FSCA_dom_sf"/>
</dbReference>
<dbReference type="Gene3D" id="3.30.300.130">
    <property type="entry name" value="Fe-S cluster assembly (FSCA)"/>
    <property type="match status" value="1"/>
</dbReference>
<accession>C7N6J8</accession>
<dbReference type="STRING" id="471855.Shel_15130"/>
<dbReference type="GO" id="GO:0016226">
    <property type="term" value="P:iron-sulfur cluster assembly"/>
    <property type="evidence" value="ECO:0007669"/>
    <property type="project" value="InterPro"/>
</dbReference>
<sequence length="76" mass="8164">MAVDRERIERVLELIRPSLQADGGDLELVDVGDDGVVTVHLTGACNGCPLSQLTLANGVRRVLKERVPSVTDVRAV</sequence>
<organism evidence="3 4">
    <name type="scientific">Slackia heliotrinireducens (strain ATCC 29202 / DSM 20476 / NCTC 11029 / RHS 1)</name>
    <name type="common">Peptococcus heliotrinreducens</name>
    <dbReference type="NCBI Taxonomy" id="471855"/>
    <lineage>
        <taxon>Bacteria</taxon>
        <taxon>Bacillati</taxon>
        <taxon>Actinomycetota</taxon>
        <taxon>Coriobacteriia</taxon>
        <taxon>Eggerthellales</taxon>
        <taxon>Eggerthellaceae</taxon>
        <taxon>Slackia</taxon>
    </lineage>
</organism>
<dbReference type="eggNOG" id="COG0694">
    <property type="taxonomic scope" value="Bacteria"/>
</dbReference>
<feature type="domain" description="NIF system FeS cluster assembly NifU C-terminal" evidence="2">
    <location>
        <begin position="8"/>
        <end position="73"/>
    </location>
</feature>